<dbReference type="Gene3D" id="3.30.450.40">
    <property type="match status" value="1"/>
</dbReference>
<dbReference type="EMBL" id="CP107716">
    <property type="protein sequence ID" value="UYQ71372.1"/>
    <property type="molecule type" value="Genomic_DNA"/>
</dbReference>
<evidence type="ECO:0000256" key="2">
    <source>
        <dbReference type="ARBA" id="ARBA00034247"/>
    </source>
</evidence>
<organism evidence="4 5">
    <name type="scientific">Pelagibacterium flavum</name>
    <dbReference type="NCBI Taxonomy" id="2984530"/>
    <lineage>
        <taxon>Bacteria</taxon>
        <taxon>Pseudomonadati</taxon>
        <taxon>Pseudomonadota</taxon>
        <taxon>Alphaproteobacteria</taxon>
        <taxon>Hyphomicrobiales</taxon>
        <taxon>Devosiaceae</taxon>
        <taxon>Pelagibacterium</taxon>
    </lineage>
</organism>
<dbReference type="InterPro" id="IPR050469">
    <property type="entry name" value="Diguanylate_Cyclase"/>
</dbReference>
<dbReference type="NCBIfam" id="TIGR00254">
    <property type="entry name" value="GGDEF"/>
    <property type="match status" value="1"/>
</dbReference>
<dbReference type="InterPro" id="IPR043128">
    <property type="entry name" value="Rev_trsase/Diguanyl_cyclase"/>
</dbReference>
<protein>
    <recommendedName>
        <fullName evidence="1">diguanylate cyclase</fullName>
        <ecNumber evidence="1">2.7.7.65</ecNumber>
    </recommendedName>
</protein>
<gene>
    <name evidence="4" type="ORF">OF122_15145</name>
</gene>
<evidence type="ECO:0000259" key="3">
    <source>
        <dbReference type="PROSITE" id="PS50887"/>
    </source>
</evidence>
<dbReference type="InterPro" id="IPR003018">
    <property type="entry name" value="GAF"/>
</dbReference>
<comment type="catalytic activity">
    <reaction evidence="2">
        <text>2 GTP = 3',3'-c-di-GMP + 2 diphosphate</text>
        <dbReference type="Rhea" id="RHEA:24898"/>
        <dbReference type="ChEBI" id="CHEBI:33019"/>
        <dbReference type="ChEBI" id="CHEBI:37565"/>
        <dbReference type="ChEBI" id="CHEBI:58805"/>
        <dbReference type="EC" id="2.7.7.65"/>
    </reaction>
</comment>
<evidence type="ECO:0000313" key="5">
    <source>
        <dbReference type="Proteomes" id="UP001163882"/>
    </source>
</evidence>
<dbReference type="EC" id="2.7.7.65" evidence="1"/>
<sequence length="345" mass="37481">MVMEISTGEEGRLAALNRMTAALVTPIETLDHILELARISIAPMVAISIVDRNAEIVLAARGINYKRVERDRSVAALCIDAGEPIAIEDVAADPRCANLERSPSGTTMGSCLGVPLQTPDGYVIGTLLMMDNGPRRFGEREVTLASHLAHLVMSELASHQPSEIDYLTGALTRSSFRTEVDREYARALRYDRPATLIFVDIDGFHRVNSAFGAEIADEVLKSVANRAAECLRTTDRLGRLGGEEFGMLLPETMAYEASQCAERLREEIGGLRFRFSGKVISVTASFGIAPFDARLGSPIQWFAQADIALYESKKAGRNCVSFAALPKDTGALSEETDPIQPPGLH</sequence>
<dbReference type="InterPro" id="IPR000160">
    <property type="entry name" value="GGDEF_dom"/>
</dbReference>
<evidence type="ECO:0000313" key="4">
    <source>
        <dbReference type="EMBL" id="UYQ71372.1"/>
    </source>
</evidence>
<dbReference type="Pfam" id="PF00990">
    <property type="entry name" value="GGDEF"/>
    <property type="match status" value="1"/>
</dbReference>
<evidence type="ECO:0000256" key="1">
    <source>
        <dbReference type="ARBA" id="ARBA00012528"/>
    </source>
</evidence>
<dbReference type="Pfam" id="PF13185">
    <property type="entry name" value="GAF_2"/>
    <property type="match status" value="1"/>
</dbReference>
<dbReference type="Gene3D" id="3.30.70.270">
    <property type="match status" value="1"/>
</dbReference>
<keyword evidence="5" id="KW-1185">Reference proteome</keyword>
<dbReference type="SMART" id="SM00065">
    <property type="entry name" value="GAF"/>
    <property type="match status" value="1"/>
</dbReference>
<reference evidence="4" key="1">
    <citation type="submission" date="2022-10" db="EMBL/GenBank/DDBJ databases">
        <title>YIM 151497 complete genome.</title>
        <authorList>
            <person name="Chen X."/>
        </authorList>
    </citation>
    <scope>NUCLEOTIDE SEQUENCE</scope>
    <source>
        <strain evidence="4">YIM 151497</strain>
    </source>
</reference>
<dbReference type="PANTHER" id="PTHR45138">
    <property type="entry name" value="REGULATORY COMPONENTS OF SENSORY TRANSDUCTION SYSTEM"/>
    <property type="match status" value="1"/>
</dbReference>
<dbReference type="CDD" id="cd01949">
    <property type="entry name" value="GGDEF"/>
    <property type="match status" value="1"/>
</dbReference>
<dbReference type="PANTHER" id="PTHR45138:SF9">
    <property type="entry name" value="DIGUANYLATE CYCLASE DGCM-RELATED"/>
    <property type="match status" value="1"/>
</dbReference>
<dbReference type="SMART" id="SM00267">
    <property type="entry name" value="GGDEF"/>
    <property type="match status" value="1"/>
</dbReference>
<proteinExistence type="predicted"/>
<dbReference type="SUPFAM" id="SSF55073">
    <property type="entry name" value="Nucleotide cyclase"/>
    <property type="match status" value="1"/>
</dbReference>
<dbReference type="SUPFAM" id="SSF55781">
    <property type="entry name" value="GAF domain-like"/>
    <property type="match status" value="1"/>
</dbReference>
<dbReference type="InterPro" id="IPR029787">
    <property type="entry name" value="Nucleotide_cyclase"/>
</dbReference>
<name>A0ABY6ILB3_9HYPH</name>
<dbReference type="PROSITE" id="PS50887">
    <property type="entry name" value="GGDEF"/>
    <property type="match status" value="1"/>
</dbReference>
<feature type="domain" description="GGDEF" evidence="3">
    <location>
        <begin position="192"/>
        <end position="325"/>
    </location>
</feature>
<accession>A0ABY6ILB3</accession>
<dbReference type="RefSeq" id="WP_264225024.1">
    <property type="nucleotide sequence ID" value="NZ_CP107716.1"/>
</dbReference>
<dbReference type="InterPro" id="IPR029016">
    <property type="entry name" value="GAF-like_dom_sf"/>
</dbReference>
<dbReference type="Proteomes" id="UP001163882">
    <property type="component" value="Chromosome"/>
</dbReference>